<evidence type="ECO:0000259" key="3">
    <source>
        <dbReference type="Pfam" id="PF00881"/>
    </source>
</evidence>
<feature type="domain" description="Nitroreductase" evidence="3">
    <location>
        <begin position="8"/>
        <end position="63"/>
    </location>
</feature>
<dbReference type="SUPFAM" id="SSF55469">
    <property type="entry name" value="FMN-dependent nitroreductase-like"/>
    <property type="match status" value="1"/>
</dbReference>
<dbReference type="AlphaFoldDB" id="A0A1I4KGZ1"/>
<proteinExistence type="inferred from homology"/>
<accession>A0A1I4KGZ1</accession>
<dbReference type="PANTHER" id="PTHR43673">
    <property type="entry name" value="NAD(P)H NITROREDUCTASE YDGI-RELATED"/>
    <property type="match status" value="1"/>
</dbReference>
<evidence type="ECO:0000313" key="5">
    <source>
        <dbReference type="Proteomes" id="UP000199520"/>
    </source>
</evidence>
<name>A0A1I4KGZ1_9FIRM</name>
<dbReference type="InterPro" id="IPR023312">
    <property type="entry name" value="Put_nitroreductase_C_bac"/>
</dbReference>
<dbReference type="OrthoDB" id="9804207at2"/>
<evidence type="ECO:0000256" key="1">
    <source>
        <dbReference type="ARBA" id="ARBA00007118"/>
    </source>
</evidence>
<dbReference type="EMBL" id="FOTS01000017">
    <property type="protein sequence ID" value="SFL77899.1"/>
    <property type="molecule type" value="Genomic_DNA"/>
</dbReference>
<dbReference type="Pfam" id="PF00881">
    <property type="entry name" value="Nitroreductase"/>
    <property type="match status" value="2"/>
</dbReference>
<keyword evidence="5" id="KW-1185">Reference proteome</keyword>
<dbReference type="GO" id="GO:0016491">
    <property type="term" value="F:oxidoreductase activity"/>
    <property type="evidence" value="ECO:0007669"/>
    <property type="project" value="UniProtKB-KW"/>
</dbReference>
<protein>
    <submittedName>
        <fullName evidence="4">Nitroreductase</fullName>
    </submittedName>
</protein>
<comment type="similarity">
    <text evidence="1">Belongs to the nitroreductase family.</text>
</comment>
<dbReference type="Gene3D" id="3.40.109.10">
    <property type="entry name" value="NADH Oxidase"/>
    <property type="match status" value="1"/>
</dbReference>
<dbReference type="Gene3D" id="2.20.180.10">
    <property type="entry name" value="putative fmn-dependent nitroreductase like domains"/>
    <property type="match status" value="1"/>
</dbReference>
<dbReference type="InterPro" id="IPR000415">
    <property type="entry name" value="Nitroreductase-like"/>
</dbReference>
<dbReference type="Proteomes" id="UP000199520">
    <property type="component" value="Unassembled WGS sequence"/>
</dbReference>
<organism evidence="4 5">
    <name type="scientific">Pelosinus propionicus DSM 13327</name>
    <dbReference type="NCBI Taxonomy" id="1123291"/>
    <lineage>
        <taxon>Bacteria</taxon>
        <taxon>Bacillati</taxon>
        <taxon>Bacillota</taxon>
        <taxon>Negativicutes</taxon>
        <taxon>Selenomonadales</taxon>
        <taxon>Sporomusaceae</taxon>
        <taxon>Pelosinus</taxon>
    </lineage>
</organism>
<keyword evidence="2" id="KW-0560">Oxidoreductase</keyword>
<evidence type="ECO:0000256" key="2">
    <source>
        <dbReference type="ARBA" id="ARBA00023002"/>
    </source>
</evidence>
<dbReference type="CDD" id="cd02062">
    <property type="entry name" value="Nitro_FMN_reductase"/>
    <property type="match status" value="1"/>
</dbReference>
<feature type="domain" description="Nitroreductase" evidence="3">
    <location>
        <begin position="98"/>
        <end position="149"/>
    </location>
</feature>
<dbReference type="PANTHER" id="PTHR43673:SF10">
    <property type="entry name" value="NADH DEHYDROGENASE_NAD(P)H NITROREDUCTASE XCC3605-RELATED"/>
    <property type="match status" value="1"/>
</dbReference>
<dbReference type="RefSeq" id="WP_090936776.1">
    <property type="nucleotide sequence ID" value="NZ_FOTS01000017.1"/>
</dbReference>
<evidence type="ECO:0000313" key="4">
    <source>
        <dbReference type="EMBL" id="SFL77899.1"/>
    </source>
</evidence>
<dbReference type="InterPro" id="IPR029479">
    <property type="entry name" value="Nitroreductase"/>
</dbReference>
<sequence length="188" mass="21500">MFYDLIVSNRSYRRFHEEHSISVERMRELVDYGRLSPSGANKQPLKYIISRDKSKNDSIFPHLQWAGYLKDWAGPEEGERPSGYIVILQDTNIGPSGVDHGIAAQSILLGARSMELGGCIIQSIKRNELKTALQISDQYEILLVIALGKPKETVILDEINDGEDIKYWRDNNQEHHVPKRKLQDIIVE</sequence>
<reference evidence="5" key="1">
    <citation type="submission" date="2016-10" db="EMBL/GenBank/DDBJ databases">
        <authorList>
            <person name="Varghese N."/>
            <person name="Submissions S."/>
        </authorList>
    </citation>
    <scope>NUCLEOTIDE SEQUENCE [LARGE SCALE GENOMIC DNA]</scope>
    <source>
        <strain evidence="5">DSM 13327</strain>
    </source>
</reference>
<dbReference type="STRING" id="1123291.SAMN04490355_101775"/>
<gene>
    <name evidence="4" type="ORF">SAMN04490355_101775</name>
</gene>